<keyword evidence="5" id="KW-1185">Reference proteome</keyword>
<dbReference type="EMBL" id="JAGSOG010000020">
    <property type="protein sequence ID" value="MBR7833007.1"/>
    <property type="molecule type" value="Genomic_DNA"/>
</dbReference>
<sequence>MAEGAPPIYRRDRRRLPAAQRRRQIIDVATRLIADRGFWGVSMQDIADGCGLTVPGLLRHVESKVGLLIAVLEHRDIEDALSLRSHLGASEDEVPLDWGGRGPAGVGLRRLCEATMRRNAIQPEIVRLFTVLAAESLEPAHPAHTYFARRQQVATAAYTALAAQLTARPETLAKQIIAMMDGLQLQWLRNPESTDLVQEWQIAAEALFAAFTEPASS</sequence>
<dbReference type="RefSeq" id="WP_212527527.1">
    <property type="nucleotide sequence ID" value="NZ_JAGSOG010000020.1"/>
</dbReference>
<dbReference type="Pfam" id="PF00440">
    <property type="entry name" value="TetR_N"/>
    <property type="match status" value="1"/>
</dbReference>
<accession>A0A941IPD1</accession>
<dbReference type="AlphaFoldDB" id="A0A941IPD1"/>
<dbReference type="Proteomes" id="UP000675781">
    <property type="component" value="Unassembled WGS sequence"/>
</dbReference>
<gene>
    <name evidence="4" type="ORF">KDL01_07020</name>
</gene>
<feature type="DNA-binding region" description="H-T-H motif" evidence="2">
    <location>
        <begin position="42"/>
        <end position="61"/>
    </location>
</feature>
<dbReference type="SUPFAM" id="SSF48498">
    <property type="entry name" value="Tetracyclin repressor-like, C-terminal domain"/>
    <property type="match status" value="1"/>
</dbReference>
<name>A0A941IPD1_9ACTN</name>
<evidence type="ECO:0000256" key="1">
    <source>
        <dbReference type="ARBA" id="ARBA00023125"/>
    </source>
</evidence>
<dbReference type="InterPro" id="IPR001647">
    <property type="entry name" value="HTH_TetR"/>
</dbReference>
<evidence type="ECO:0000313" key="4">
    <source>
        <dbReference type="EMBL" id="MBR7833007.1"/>
    </source>
</evidence>
<protein>
    <submittedName>
        <fullName evidence="4">TetR/AcrR family transcriptional regulator</fullName>
    </submittedName>
</protein>
<organism evidence="4 5">
    <name type="scientific">Actinospica durhamensis</name>
    <dbReference type="NCBI Taxonomy" id="1508375"/>
    <lineage>
        <taxon>Bacteria</taxon>
        <taxon>Bacillati</taxon>
        <taxon>Actinomycetota</taxon>
        <taxon>Actinomycetes</taxon>
        <taxon>Catenulisporales</taxon>
        <taxon>Actinospicaceae</taxon>
        <taxon>Actinospica</taxon>
    </lineage>
</organism>
<evidence type="ECO:0000313" key="5">
    <source>
        <dbReference type="Proteomes" id="UP000675781"/>
    </source>
</evidence>
<dbReference type="InterPro" id="IPR050109">
    <property type="entry name" value="HTH-type_TetR-like_transc_reg"/>
</dbReference>
<dbReference type="GO" id="GO:0003700">
    <property type="term" value="F:DNA-binding transcription factor activity"/>
    <property type="evidence" value="ECO:0007669"/>
    <property type="project" value="TreeGrafter"/>
</dbReference>
<comment type="caution">
    <text evidence="4">The sequence shown here is derived from an EMBL/GenBank/DDBJ whole genome shotgun (WGS) entry which is preliminary data.</text>
</comment>
<evidence type="ECO:0000259" key="3">
    <source>
        <dbReference type="PROSITE" id="PS50977"/>
    </source>
</evidence>
<dbReference type="SUPFAM" id="SSF46689">
    <property type="entry name" value="Homeodomain-like"/>
    <property type="match status" value="1"/>
</dbReference>
<proteinExistence type="predicted"/>
<dbReference type="InterPro" id="IPR009057">
    <property type="entry name" value="Homeodomain-like_sf"/>
</dbReference>
<dbReference type="PANTHER" id="PTHR30055:SF146">
    <property type="entry name" value="HTH-TYPE TRANSCRIPTIONAL DUAL REGULATOR CECR"/>
    <property type="match status" value="1"/>
</dbReference>
<reference evidence="4" key="1">
    <citation type="submission" date="2021-04" db="EMBL/GenBank/DDBJ databases">
        <title>Genome based classification of Actinospica acidithermotolerans sp. nov., an actinobacterium isolated from an Indonesian hot spring.</title>
        <authorList>
            <person name="Kusuma A.B."/>
            <person name="Putra K.E."/>
            <person name="Nafisah S."/>
            <person name="Loh J."/>
            <person name="Nouioui I."/>
            <person name="Goodfellow M."/>
        </authorList>
    </citation>
    <scope>NUCLEOTIDE SEQUENCE</scope>
    <source>
        <strain evidence="4">CSCA 57</strain>
    </source>
</reference>
<dbReference type="InterPro" id="IPR036271">
    <property type="entry name" value="Tet_transcr_reg_TetR-rel_C_sf"/>
</dbReference>
<dbReference type="PANTHER" id="PTHR30055">
    <property type="entry name" value="HTH-TYPE TRANSCRIPTIONAL REGULATOR RUTR"/>
    <property type="match status" value="1"/>
</dbReference>
<dbReference type="PROSITE" id="PS50977">
    <property type="entry name" value="HTH_TETR_2"/>
    <property type="match status" value="1"/>
</dbReference>
<dbReference type="Gene3D" id="1.10.357.10">
    <property type="entry name" value="Tetracycline Repressor, domain 2"/>
    <property type="match status" value="1"/>
</dbReference>
<keyword evidence="1 2" id="KW-0238">DNA-binding</keyword>
<dbReference type="GO" id="GO:0000976">
    <property type="term" value="F:transcription cis-regulatory region binding"/>
    <property type="evidence" value="ECO:0007669"/>
    <property type="project" value="TreeGrafter"/>
</dbReference>
<feature type="domain" description="HTH tetR-type" evidence="3">
    <location>
        <begin position="19"/>
        <end position="79"/>
    </location>
</feature>
<evidence type="ECO:0000256" key="2">
    <source>
        <dbReference type="PROSITE-ProRule" id="PRU00335"/>
    </source>
</evidence>